<protein>
    <submittedName>
        <fullName evidence="2">Uncharacterized protein</fullName>
    </submittedName>
</protein>
<proteinExistence type="predicted"/>
<reference evidence="3" key="1">
    <citation type="submission" date="2014-12" db="EMBL/GenBank/DDBJ databases">
        <authorList>
            <person name="Smet A."/>
        </authorList>
    </citation>
    <scope>NUCLEOTIDE SEQUENCE [LARGE SCALE GENOMIC DNA]</scope>
</reference>
<evidence type="ECO:0000313" key="3">
    <source>
        <dbReference type="Proteomes" id="UP000046090"/>
    </source>
</evidence>
<gene>
    <name evidence="2" type="ORF">HHE01_05010</name>
</gene>
<feature type="transmembrane region" description="Helical" evidence="1">
    <location>
        <begin position="12"/>
        <end position="39"/>
    </location>
</feature>
<dbReference type="EMBL" id="CDMK01000002">
    <property type="protein sequence ID" value="CRI34700.1"/>
    <property type="molecule type" value="Genomic_DNA"/>
</dbReference>
<keyword evidence="1" id="KW-0472">Membrane</keyword>
<accession>A0A0K2XJ01</accession>
<organism evidence="2 3">
    <name type="scientific">Helicobacter heilmannii</name>
    <dbReference type="NCBI Taxonomy" id="35817"/>
    <lineage>
        <taxon>Bacteria</taxon>
        <taxon>Pseudomonadati</taxon>
        <taxon>Campylobacterota</taxon>
        <taxon>Epsilonproteobacteria</taxon>
        <taxon>Campylobacterales</taxon>
        <taxon>Helicobacteraceae</taxon>
        <taxon>Helicobacter</taxon>
    </lineage>
</organism>
<keyword evidence="3" id="KW-1185">Reference proteome</keyword>
<sequence>MVRGYALGGGDLCGVALLAEGLGACFLGLGLLCSVVPLVGGA</sequence>
<dbReference type="Proteomes" id="UP000046090">
    <property type="component" value="Unassembled WGS sequence"/>
</dbReference>
<evidence type="ECO:0000256" key="1">
    <source>
        <dbReference type="SAM" id="Phobius"/>
    </source>
</evidence>
<evidence type="ECO:0000313" key="2">
    <source>
        <dbReference type="EMBL" id="CRI34700.1"/>
    </source>
</evidence>
<keyword evidence="1" id="KW-0812">Transmembrane</keyword>
<dbReference type="AlphaFoldDB" id="A0A0K2XJ01"/>
<keyword evidence="1" id="KW-1133">Transmembrane helix</keyword>
<name>A0A0K2XJ01_HELHE</name>